<keyword evidence="6" id="KW-0694">RNA-binding</keyword>
<dbReference type="Proteomes" id="UP000034022">
    <property type="component" value="Unassembled WGS sequence"/>
</dbReference>
<keyword evidence="7" id="KW-0346">Stress response</keyword>
<keyword evidence="2" id="KW-1277">Toxin-antitoxin system</keyword>
<evidence type="ECO:0000313" key="9">
    <source>
        <dbReference type="Proteomes" id="UP000034022"/>
    </source>
</evidence>
<keyword evidence="5" id="KW-0378">Hydrolase</keyword>
<accession>A0A0G0JSN8</accession>
<evidence type="ECO:0000256" key="3">
    <source>
        <dbReference type="ARBA" id="ARBA00022722"/>
    </source>
</evidence>
<evidence type="ECO:0000256" key="1">
    <source>
        <dbReference type="ARBA" id="ARBA00006620"/>
    </source>
</evidence>
<comment type="caution">
    <text evidence="8">The sequence shown here is derived from an EMBL/GenBank/DDBJ whole genome shotgun (WGS) entry which is preliminary data.</text>
</comment>
<dbReference type="InterPro" id="IPR012933">
    <property type="entry name" value="HicA_mRNA_interferase"/>
</dbReference>
<reference evidence="8" key="1">
    <citation type="journal article" date="2015" name="Nature">
        <title>rRNA introns, odd ribosomes, and small enigmatic genomes across a large radiation of phyla.</title>
        <authorList>
            <person name="Brown C.T."/>
            <person name="Hug L.A."/>
            <person name="Thomas B.C."/>
            <person name="Sharon I."/>
            <person name="Castelle C.J."/>
            <person name="Singh A."/>
            <person name="Wilkins M.J."/>
            <person name="Williams K.H."/>
            <person name="Banfield J.F."/>
        </authorList>
    </citation>
    <scope>NUCLEOTIDE SEQUENCE [LARGE SCALE GENOMIC DNA]</scope>
</reference>
<dbReference type="AlphaFoldDB" id="A0A0G0JSN8"/>
<evidence type="ECO:0000256" key="5">
    <source>
        <dbReference type="ARBA" id="ARBA00022801"/>
    </source>
</evidence>
<dbReference type="GO" id="GO:0016787">
    <property type="term" value="F:hydrolase activity"/>
    <property type="evidence" value="ECO:0007669"/>
    <property type="project" value="UniProtKB-KW"/>
</dbReference>
<proteinExistence type="inferred from homology"/>
<organism evidence="8 9">
    <name type="scientific">Candidatus Falkowbacteria bacterium GW2011_GWE1_38_31</name>
    <dbReference type="NCBI Taxonomy" id="1618638"/>
    <lineage>
        <taxon>Bacteria</taxon>
        <taxon>Candidatus Falkowiibacteriota</taxon>
    </lineage>
</organism>
<evidence type="ECO:0000256" key="2">
    <source>
        <dbReference type="ARBA" id="ARBA00022649"/>
    </source>
</evidence>
<dbReference type="InterPro" id="IPR038570">
    <property type="entry name" value="HicA_sf"/>
</dbReference>
<dbReference type="Pfam" id="PF07927">
    <property type="entry name" value="HicA_toxin"/>
    <property type="match status" value="1"/>
</dbReference>
<dbReference type="GO" id="GO:0003729">
    <property type="term" value="F:mRNA binding"/>
    <property type="evidence" value="ECO:0007669"/>
    <property type="project" value="InterPro"/>
</dbReference>
<evidence type="ECO:0000313" key="8">
    <source>
        <dbReference type="EMBL" id="KKQ69642.1"/>
    </source>
</evidence>
<comment type="similarity">
    <text evidence="1">Belongs to the HicA mRNA interferase family.</text>
</comment>
<evidence type="ECO:0000256" key="4">
    <source>
        <dbReference type="ARBA" id="ARBA00022759"/>
    </source>
</evidence>
<evidence type="ECO:0000256" key="7">
    <source>
        <dbReference type="ARBA" id="ARBA00023016"/>
    </source>
</evidence>
<keyword evidence="4" id="KW-0255">Endonuclease</keyword>
<protein>
    <submittedName>
        <fullName evidence="8">YcfA family protein</fullName>
    </submittedName>
</protein>
<keyword evidence="3" id="KW-0540">Nuclease</keyword>
<dbReference type="EMBL" id="LBUU01000011">
    <property type="protein sequence ID" value="KKQ69642.1"/>
    <property type="molecule type" value="Genomic_DNA"/>
</dbReference>
<dbReference type="Gene3D" id="3.30.920.30">
    <property type="entry name" value="Hypothetical protein"/>
    <property type="match status" value="1"/>
</dbReference>
<gene>
    <name evidence="8" type="ORF">US91_C0011G0012</name>
</gene>
<evidence type="ECO:0000256" key="6">
    <source>
        <dbReference type="ARBA" id="ARBA00022884"/>
    </source>
</evidence>
<dbReference type="GO" id="GO:0004519">
    <property type="term" value="F:endonuclease activity"/>
    <property type="evidence" value="ECO:0007669"/>
    <property type="project" value="UniProtKB-KW"/>
</dbReference>
<dbReference type="SUPFAM" id="SSF54786">
    <property type="entry name" value="YcfA/nrd intein domain"/>
    <property type="match status" value="1"/>
</dbReference>
<name>A0A0G0JSN8_9BACT</name>
<sequence length="81" mass="9348">MYKRITFMPKLPRIKPKQLIKALKKADFILDHTTGSHYFFTKDSCSYPITVPFHNKDLKLGTLSAILKQAKISVQELIDLL</sequence>